<feature type="compositionally biased region" description="Pro residues" evidence="1">
    <location>
        <begin position="556"/>
        <end position="576"/>
    </location>
</feature>
<keyword evidence="3" id="KW-1185">Reference proteome</keyword>
<evidence type="ECO:0000313" key="3">
    <source>
        <dbReference type="Proteomes" id="UP000703269"/>
    </source>
</evidence>
<feature type="compositionally biased region" description="Polar residues" evidence="1">
    <location>
        <begin position="447"/>
        <end position="469"/>
    </location>
</feature>
<feature type="region of interest" description="Disordered" evidence="1">
    <location>
        <begin position="167"/>
        <end position="251"/>
    </location>
</feature>
<feature type="compositionally biased region" description="Polar residues" evidence="1">
    <location>
        <begin position="584"/>
        <end position="598"/>
    </location>
</feature>
<name>A0A9P3G1Y3_9APHY</name>
<evidence type="ECO:0000313" key="2">
    <source>
        <dbReference type="EMBL" id="GJE86766.1"/>
    </source>
</evidence>
<protein>
    <submittedName>
        <fullName evidence="2">Uncharacterized protein</fullName>
    </submittedName>
</protein>
<dbReference type="AlphaFoldDB" id="A0A9P3G1Y3"/>
<feature type="compositionally biased region" description="Low complexity" evidence="1">
    <location>
        <begin position="389"/>
        <end position="405"/>
    </location>
</feature>
<feature type="compositionally biased region" description="Low complexity" evidence="1">
    <location>
        <begin position="612"/>
        <end position="624"/>
    </location>
</feature>
<dbReference type="EMBL" id="BPQB01000004">
    <property type="protein sequence ID" value="GJE86766.1"/>
    <property type="molecule type" value="Genomic_DNA"/>
</dbReference>
<evidence type="ECO:0000256" key="1">
    <source>
        <dbReference type="SAM" id="MobiDB-lite"/>
    </source>
</evidence>
<organism evidence="2 3">
    <name type="scientific">Phanerochaete sordida</name>
    <dbReference type="NCBI Taxonomy" id="48140"/>
    <lineage>
        <taxon>Eukaryota</taxon>
        <taxon>Fungi</taxon>
        <taxon>Dikarya</taxon>
        <taxon>Basidiomycota</taxon>
        <taxon>Agaricomycotina</taxon>
        <taxon>Agaricomycetes</taxon>
        <taxon>Polyporales</taxon>
        <taxon>Phanerochaetaceae</taxon>
        <taxon>Phanerochaete</taxon>
    </lineage>
</organism>
<feature type="compositionally biased region" description="Basic and acidic residues" evidence="1">
    <location>
        <begin position="421"/>
        <end position="434"/>
    </location>
</feature>
<dbReference type="Proteomes" id="UP000703269">
    <property type="component" value="Unassembled WGS sequence"/>
</dbReference>
<comment type="caution">
    <text evidence="2">The sequence shown here is derived from an EMBL/GenBank/DDBJ whole genome shotgun (WGS) entry which is preliminary data.</text>
</comment>
<feature type="compositionally biased region" description="Pro residues" evidence="1">
    <location>
        <begin position="630"/>
        <end position="643"/>
    </location>
</feature>
<reference evidence="2 3" key="1">
    <citation type="submission" date="2021-08" db="EMBL/GenBank/DDBJ databases">
        <title>Draft Genome Sequence of Phanerochaete sordida strain YK-624.</title>
        <authorList>
            <person name="Mori T."/>
            <person name="Dohra H."/>
            <person name="Suzuki T."/>
            <person name="Kawagishi H."/>
            <person name="Hirai H."/>
        </authorList>
    </citation>
    <scope>NUCLEOTIDE SEQUENCE [LARGE SCALE GENOMIC DNA]</scope>
    <source>
        <strain evidence="2 3">YK-624</strain>
    </source>
</reference>
<feature type="region of interest" description="Disordered" evidence="1">
    <location>
        <begin position="362"/>
        <end position="643"/>
    </location>
</feature>
<gene>
    <name evidence="2" type="ORF">PsYK624_028470</name>
</gene>
<feature type="compositionally biased region" description="Low complexity" evidence="1">
    <location>
        <begin position="514"/>
        <end position="528"/>
    </location>
</feature>
<feature type="region of interest" description="Disordered" evidence="1">
    <location>
        <begin position="318"/>
        <end position="345"/>
    </location>
</feature>
<accession>A0A9P3G1Y3</accession>
<proteinExistence type="predicted"/>
<sequence length="761" mass="81764">MLNDHDGDWPWLSYHALIHHHDVPDGDFLRTCMEEVEHNLAKACPLVTQSVDEYLERVLKVVVFSWTCSLFSVETLRDTDLAHIYNVSPEDMQNLTQALDANRKAIHGAVVLRLVPRIVRYSAEDKAGPSSETAQERDARRLYAQVAAERDARRLYAQVAAKDDIENQPATIASDRKSDTSDRVTSPASRKAKQRPGRKQSTLRAPKPTGPQVQPKTPKQRIQPKRLAGSRIANTASQPDTPHERKYRASRHTCTITTARLRESAALLAQTAYPTTSPYSGSRTSLNRFWQAVLAPAPPSSPSIAISGGHAESFSRTRDMPQAAGDGHDGIRANPANEVCTVPSPTSKSASVVRVMHVDAPAAAATSAQEDDASPPMHTGDGRRQNEVEAAQEASALLPLLPALRRSPEDNLPTNISSPTDRPHSGRDGSRPEHPQSPAESRPSDAPKNSQVGSPKHTSVPTILPSSHSPRGFEAGAPISRSSSSDSVERRLAVTDDGVSAACALPDAPTSALHSSGPLSDHGSSSLPEPTNTAGPLICPESVPSKRSAPDVAAQPLPPPHAIVQLPPPPSHPAPIPAAKYHGTAQQSRPSIGPSSYPFSHPLVPLPPARPQPASRPLQRAPAPYTSVPRPLPRAPEPTPPAPTPAPLLLHDLLTRLDSIADVELRLRVWALDTALRFLANFEHTFPPTYAAPPHAFRPGARAYADAGRDPDVQAYCRQMRAALLGDVRRAEGAVLEYLRVREAVGRGAAACVVAVPAERA</sequence>